<dbReference type="PANTHER" id="PTHR21040">
    <property type="entry name" value="BCDNA.GH04120"/>
    <property type="match status" value="1"/>
</dbReference>
<keyword evidence="3" id="KW-0326">Glycosidase</keyword>
<accession>A0A3B0UKM6</accession>
<evidence type="ECO:0000259" key="5">
    <source>
        <dbReference type="Pfam" id="PF02838"/>
    </source>
</evidence>
<dbReference type="GO" id="GO:0005975">
    <property type="term" value="P:carbohydrate metabolic process"/>
    <property type="evidence" value="ECO:0007669"/>
    <property type="project" value="InterPro"/>
</dbReference>
<dbReference type="Gene3D" id="3.30.379.10">
    <property type="entry name" value="Chitobiase/beta-hexosaminidase domain 2-like"/>
    <property type="match status" value="1"/>
</dbReference>
<sequence length="728" mass="81960">MNQIKKILILIFGINLFLHPLQGQPAGKLPAPFLIVPQPQGVELLGGTGLNSLASLEISEGVKRPVMGHLLSQLVEAAGVGGGVLTLKLDSSALVPASPEGYVLTISNGQAGIVARGQQGIFYGCQTLEQLMEDARDFNKPIPACKITDFPALGYRAVHFDVKHHLDHMNYYYESIDRLARYKINAVIFEFEDKLRYRRQPLVGAPQAISIDEMAALTNYARERHIEISPLVQGLGHATFILKHKHYEHLRELKNNRWAFCPKDEGTYEVLFDLYRDAIEATPGAKYLHIGGDEVGNIGLCERCNPTGSEEGKLGLNLYWLKRVCDFANANGRTPIFWDDMPLKEAGLYKSTSRSSIGFDEAKKIWESGSPKLEEVISDFPKNCVYMRWNYSKARQPGNIFALDWYQKHGLQAMISTAAVSGPAALFPFDDRGGDMASHGVPAIQSFIQLAAEKGIGGMLCSAWDDRSAHMETHWRGLIASAEYSWSPNGRTLDEYDVAYLQREYGTAVSNYADIYGMLREAAVFWGEAFNRQGSRMDVDNALFNLPGLAHWMPPRDEAAPIRTDFTGILIELPDLGNPGSWSKKYGERLAEAESILKKYQYTSHILDSLYKTSKKNRYHWELFSVINNFQVTAPRLLLALKQCDTADKGLQLEGAEKVKQAVNGFNEAWQQLKTTYGKTRFISYPANYVPDRYYHFASQREDLSWMVQVEELYHQMVDNWIVKNNLN</sequence>
<dbReference type="Pfam" id="PF00728">
    <property type="entry name" value="Glyco_hydro_20"/>
    <property type="match status" value="1"/>
</dbReference>
<dbReference type="PRINTS" id="PR00738">
    <property type="entry name" value="GLHYDRLASE20"/>
</dbReference>
<dbReference type="InterPro" id="IPR017853">
    <property type="entry name" value="GH"/>
</dbReference>
<reference evidence="6" key="1">
    <citation type="submission" date="2018-06" db="EMBL/GenBank/DDBJ databases">
        <authorList>
            <person name="Zhirakovskaya E."/>
        </authorList>
    </citation>
    <scope>NUCLEOTIDE SEQUENCE</scope>
</reference>
<dbReference type="EMBL" id="UOEP01000114">
    <property type="protein sequence ID" value="VAW20126.1"/>
    <property type="molecule type" value="Genomic_DNA"/>
</dbReference>
<organism evidence="6">
    <name type="scientific">hydrothermal vent metagenome</name>
    <dbReference type="NCBI Taxonomy" id="652676"/>
    <lineage>
        <taxon>unclassified sequences</taxon>
        <taxon>metagenomes</taxon>
        <taxon>ecological metagenomes</taxon>
    </lineage>
</organism>
<name>A0A3B0UKM6_9ZZZZ</name>
<evidence type="ECO:0000256" key="3">
    <source>
        <dbReference type="ARBA" id="ARBA00023295"/>
    </source>
</evidence>
<evidence type="ECO:0000313" key="6">
    <source>
        <dbReference type="EMBL" id="VAW20126.1"/>
    </source>
</evidence>
<evidence type="ECO:0000259" key="4">
    <source>
        <dbReference type="Pfam" id="PF00728"/>
    </source>
</evidence>
<dbReference type="Gene3D" id="3.20.20.80">
    <property type="entry name" value="Glycosidases"/>
    <property type="match status" value="1"/>
</dbReference>
<dbReference type="AlphaFoldDB" id="A0A3B0UKM6"/>
<feature type="domain" description="Glycoside hydrolase family 20 catalytic" evidence="4">
    <location>
        <begin position="155"/>
        <end position="351"/>
    </location>
</feature>
<dbReference type="Pfam" id="PF02838">
    <property type="entry name" value="Glyco_hydro_20b"/>
    <property type="match status" value="1"/>
</dbReference>
<dbReference type="InterPro" id="IPR015883">
    <property type="entry name" value="Glyco_hydro_20_cat"/>
</dbReference>
<dbReference type="PANTHER" id="PTHR21040:SF8">
    <property type="entry name" value="BCDNA.GH04120"/>
    <property type="match status" value="1"/>
</dbReference>
<dbReference type="GO" id="GO:0004563">
    <property type="term" value="F:beta-N-acetylhexosaminidase activity"/>
    <property type="evidence" value="ECO:0007669"/>
    <property type="project" value="InterPro"/>
</dbReference>
<keyword evidence="2 6" id="KW-0378">Hydrolase</keyword>
<evidence type="ECO:0000256" key="1">
    <source>
        <dbReference type="ARBA" id="ARBA00006285"/>
    </source>
</evidence>
<dbReference type="InterPro" id="IPR025705">
    <property type="entry name" value="Beta_hexosaminidase_sua/sub"/>
</dbReference>
<dbReference type="InterPro" id="IPR015882">
    <property type="entry name" value="HEX_bac_N"/>
</dbReference>
<gene>
    <name evidence="6" type="ORF">MNBD_BACTEROID01-290</name>
</gene>
<dbReference type="InterPro" id="IPR038901">
    <property type="entry name" value="HEXDC-like"/>
</dbReference>
<comment type="similarity">
    <text evidence="1">Belongs to the glycosyl hydrolase 20 family.</text>
</comment>
<dbReference type="SUPFAM" id="SSF51445">
    <property type="entry name" value="(Trans)glycosidases"/>
    <property type="match status" value="1"/>
</dbReference>
<feature type="domain" description="Beta-hexosaminidase bacterial type N-terminal" evidence="5">
    <location>
        <begin position="35"/>
        <end position="149"/>
    </location>
</feature>
<dbReference type="SUPFAM" id="SSF55545">
    <property type="entry name" value="beta-N-acetylhexosaminidase-like domain"/>
    <property type="match status" value="1"/>
</dbReference>
<dbReference type="InterPro" id="IPR029018">
    <property type="entry name" value="Hex-like_dom2"/>
</dbReference>
<proteinExistence type="inferred from homology"/>
<protein>
    <submittedName>
        <fullName evidence="6">Beta-glycosyl hydrolase</fullName>
    </submittedName>
</protein>
<evidence type="ECO:0000256" key="2">
    <source>
        <dbReference type="ARBA" id="ARBA00022801"/>
    </source>
</evidence>